<evidence type="ECO:0000313" key="2">
    <source>
        <dbReference type="Proteomes" id="UP000216451"/>
    </source>
</evidence>
<organism evidence="1 2">
    <name type="scientific">Bifidobacterium aquikefiri</name>
    <dbReference type="NCBI Taxonomy" id="1653207"/>
    <lineage>
        <taxon>Bacteria</taxon>
        <taxon>Bacillati</taxon>
        <taxon>Actinomycetota</taxon>
        <taxon>Actinomycetes</taxon>
        <taxon>Bifidobacteriales</taxon>
        <taxon>Bifidobacteriaceae</taxon>
        <taxon>Bifidobacterium</taxon>
    </lineage>
</organism>
<name>A0A261GBJ5_9BIFI</name>
<accession>A0A261GBJ5</accession>
<proteinExistence type="predicted"/>
<protein>
    <submittedName>
        <fullName evidence="1">Uncharacterized protein</fullName>
    </submittedName>
</protein>
<comment type="caution">
    <text evidence="1">The sequence shown here is derived from an EMBL/GenBank/DDBJ whole genome shotgun (WGS) entry which is preliminary data.</text>
</comment>
<gene>
    <name evidence="1" type="ORF">BAQU_0100</name>
</gene>
<dbReference type="RefSeq" id="WP_143241927.1">
    <property type="nucleotide sequence ID" value="NZ_JBDNSV010000032.1"/>
</dbReference>
<evidence type="ECO:0000313" key="1">
    <source>
        <dbReference type="EMBL" id="OZG68799.1"/>
    </source>
</evidence>
<reference evidence="1 2" key="1">
    <citation type="journal article" date="2017" name="BMC Genomics">
        <title>Comparative genomic and phylogenomic analyses of the Bifidobacteriaceae family.</title>
        <authorList>
            <person name="Lugli G.A."/>
            <person name="Milani C."/>
            <person name="Turroni F."/>
            <person name="Duranti S."/>
            <person name="Mancabelli L."/>
            <person name="Mangifesta M."/>
            <person name="Ferrario C."/>
            <person name="Modesto M."/>
            <person name="Mattarelli P."/>
            <person name="Jiri K."/>
            <person name="van Sinderen D."/>
            <person name="Ventura M."/>
        </authorList>
    </citation>
    <scope>NUCLEOTIDE SEQUENCE [LARGE SCALE GENOMIC DNA]</scope>
    <source>
        <strain evidence="1 2">LMG 28769</strain>
    </source>
</reference>
<dbReference type="Proteomes" id="UP000216451">
    <property type="component" value="Unassembled WGS sequence"/>
</dbReference>
<sequence>MANTYYHCSRCGRQVEENEACDEHFTCECRLEPQPDVKTTTAVISLEKLGIAAYEPDEQEIEDALINDYYDTLRYEQGRAVADQWEKEKREAFHQWMRHHDEQVIRNQQKKEGED</sequence>
<keyword evidence="2" id="KW-1185">Reference proteome</keyword>
<dbReference type="AlphaFoldDB" id="A0A261GBJ5"/>
<dbReference type="EMBL" id="MWXA01000001">
    <property type="protein sequence ID" value="OZG68799.1"/>
    <property type="molecule type" value="Genomic_DNA"/>
</dbReference>
<dbReference type="GeneID" id="98294794"/>